<evidence type="ECO:0000313" key="3">
    <source>
        <dbReference type="Proteomes" id="UP000321947"/>
    </source>
</evidence>
<name>A0A5D3C9G2_CUCMM</name>
<sequence>MVVKQKKPNVVYLEYIRHKISLIDPFLELVTPAIFEFAGIPSNEARTSTLAKEVVATPTNYNVDYEQHNCAPVENQATFESQASSVIPNNVPTTSQSIRWSTRLTKPPSYLREYHCNLLQESSMSNVSAMPTKFPILKLMSYNKLSSSYKKFLLNVTSTFEPQFYHHAMSSKGLNCSLPPTQHFIGCKWVYQIKHGADIFIECYKARLVVKWYSQQEGLDYDETFSSVAKLVTVKILLTMVVSMKWELVQLDVNDNGFLACKPALLLMDPSPKMQVGDGKLLASAYLTVSCLDNVAIHKLNTLLI</sequence>
<comment type="caution">
    <text evidence="2">The sequence shown here is derived from an EMBL/GenBank/DDBJ whole genome shotgun (WGS) entry which is preliminary data.</text>
</comment>
<evidence type="ECO:0000313" key="2">
    <source>
        <dbReference type="EMBL" id="TYK08491.1"/>
    </source>
</evidence>
<gene>
    <name evidence="2" type="ORF">E5676_scaffold323G00180</name>
</gene>
<feature type="domain" description="Reverse transcriptase Ty1/copia-type" evidence="1">
    <location>
        <begin position="177"/>
        <end position="259"/>
    </location>
</feature>
<evidence type="ECO:0000259" key="1">
    <source>
        <dbReference type="Pfam" id="PF07727"/>
    </source>
</evidence>
<accession>A0A5D3C9G2</accession>
<reference evidence="2 3" key="1">
    <citation type="submission" date="2019-08" db="EMBL/GenBank/DDBJ databases">
        <title>Draft genome sequences of two oriental melons (Cucumis melo L. var makuwa).</title>
        <authorList>
            <person name="Kwon S.-Y."/>
        </authorList>
    </citation>
    <scope>NUCLEOTIDE SEQUENCE [LARGE SCALE GENOMIC DNA]</scope>
    <source>
        <strain evidence="3">cv. Chang Bougi</strain>
        <tissue evidence="2">Leaf</tissue>
    </source>
</reference>
<dbReference type="Proteomes" id="UP000321947">
    <property type="component" value="Unassembled WGS sequence"/>
</dbReference>
<dbReference type="InterPro" id="IPR013103">
    <property type="entry name" value="RVT_2"/>
</dbReference>
<dbReference type="Pfam" id="PF07727">
    <property type="entry name" value="RVT_2"/>
    <property type="match status" value="1"/>
</dbReference>
<protein>
    <submittedName>
        <fullName evidence="2">Retrovirus-related Pol polyprotein from transposon TNT 1-94</fullName>
    </submittedName>
</protein>
<dbReference type="EMBL" id="SSTD01012658">
    <property type="protein sequence ID" value="TYK08491.1"/>
    <property type="molecule type" value="Genomic_DNA"/>
</dbReference>
<dbReference type="AlphaFoldDB" id="A0A5D3C9G2"/>
<proteinExistence type="predicted"/>
<organism evidence="2 3">
    <name type="scientific">Cucumis melo var. makuwa</name>
    <name type="common">Oriental melon</name>
    <dbReference type="NCBI Taxonomy" id="1194695"/>
    <lineage>
        <taxon>Eukaryota</taxon>
        <taxon>Viridiplantae</taxon>
        <taxon>Streptophyta</taxon>
        <taxon>Embryophyta</taxon>
        <taxon>Tracheophyta</taxon>
        <taxon>Spermatophyta</taxon>
        <taxon>Magnoliopsida</taxon>
        <taxon>eudicotyledons</taxon>
        <taxon>Gunneridae</taxon>
        <taxon>Pentapetalae</taxon>
        <taxon>rosids</taxon>
        <taxon>fabids</taxon>
        <taxon>Cucurbitales</taxon>
        <taxon>Cucurbitaceae</taxon>
        <taxon>Benincaseae</taxon>
        <taxon>Cucumis</taxon>
    </lineage>
</organism>